<accession>A0A498U1T2</accession>
<dbReference type="Gene3D" id="1.10.3720.10">
    <property type="entry name" value="MetI-like"/>
    <property type="match status" value="1"/>
</dbReference>
<feature type="transmembrane region" description="Helical" evidence="8">
    <location>
        <begin position="401"/>
        <end position="421"/>
    </location>
</feature>
<feature type="transmembrane region" description="Helical" evidence="8">
    <location>
        <begin position="292"/>
        <end position="317"/>
    </location>
</feature>
<comment type="similarity">
    <text evidence="8">Belongs to the binding-protein-dependent transport system permease family.</text>
</comment>
<feature type="transmembrane region" description="Helical" evidence="8">
    <location>
        <begin position="80"/>
        <end position="103"/>
    </location>
</feature>
<keyword evidence="3" id="KW-1003">Cell membrane</keyword>
<feature type="transmembrane region" description="Helical" evidence="8">
    <location>
        <begin position="240"/>
        <end position="261"/>
    </location>
</feature>
<feature type="transmembrane region" description="Helical" evidence="8">
    <location>
        <begin position="338"/>
        <end position="358"/>
    </location>
</feature>
<evidence type="ECO:0000256" key="6">
    <source>
        <dbReference type="ARBA" id="ARBA00022989"/>
    </source>
</evidence>
<dbReference type="FunFam" id="1.10.3720.10:FF:000036">
    <property type="entry name" value="Maltodextrin ABC transporter, permease protein"/>
    <property type="match status" value="1"/>
</dbReference>
<gene>
    <name evidence="9" type="primary">malF</name>
    <name evidence="9" type="ORF">FX981_01677</name>
</gene>
<dbReference type="AlphaFoldDB" id="A0A498U1T2"/>
<dbReference type="PANTHER" id="PTHR47314:SF2">
    <property type="entry name" value="GALACTOOLIGOSACCHARIDES TRANSPORT SYSTEM PERMEASE PROTEIN GANP"/>
    <property type="match status" value="1"/>
</dbReference>
<evidence type="ECO:0000256" key="8">
    <source>
        <dbReference type="RuleBase" id="RU363032"/>
    </source>
</evidence>
<reference evidence="9 10" key="1">
    <citation type="journal article" date="2018" name="Plant Biotechnol. Rep.">
        <title>Diversity and antifungal activity of endophytic bacteria associated with Panax ginseng seedlings.</title>
        <authorList>
            <person name="Park J.M."/>
            <person name="Hong C.E."/>
            <person name="Jo S.H."/>
        </authorList>
    </citation>
    <scope>NUCLEOTIDE SEQUENCE [LARGE SCALE GENOMIC DNA]</scope>
    <source>
        <strain evidence="9 10">PgKB20</strain>
    </source>
</reference>
<keyword evidence="6 8" id="KW-1133">Transmembrane helix</keyword>
<dbReference type="CDD" id="cd06261">
    <property type="entry name" value="TM_PBP2"/>
    <property type="match status" value="1"/>
</dbReference>
<keyword evidence="10" id="KW-1185">Reference proteome</keyword>
<dbReference type="PANTHER" id="PTHR47314">
    <property type="entry name" value="MALTOSE/MALTODEXTRIN TRANSPORT SYSTEM PERMEASE PROTEIN MALF"/>
    <property type="match status" value="1"/>
</dbReference>
<accession>A0A5C0WGU1</accession>
<keyword evidence="4" id="KW-0762">Sugar transport</keyword>
<dbReference type="InterPro" id="IPR000515">
    <property type="entry name" value="MetI-like"/>
</dbReference>
<evidence type="ECO:0000313" key="10">
    <source>
        <dbReference type="Proteomes" id="UP000325032"/>
    </source>
</evidence>
<feature type="transmembrane region" description="Helical" evidence="8">
    <location>
        <begin position="143"/>
        <end position="163"/>
    </location>
</feature>
<comment type="subcellular location">
    <subcellularLocation>
        <location evidence="1 8">Cell membrane</location>
        <topology evidence="1 8">Multi-pass membrane protein</topology>
    </subcellularLocation>
</comment>
<dbReference type="SUPFAM" id="SSF161098">
    <property type="entry name" value="MetI-like"/>
    <property type="match status" value="1"/>
</dbReference>
<name>A0A498U1T2_BACIA</name>
<dbReference type="PROSITE" id="PS50928">
    <property type="entry name" value="ABC_TM1"/>
    <property type="match status" value="1"/>
</dbReference>
<evidence type="ECO:0000256" key="7">
    <source>
        <dbReference type="ARBA" id="ARBA00023136"/>
    </source>
</evidence>
<evidence type="ECO:0000313" key="9">
    <source>
        <dbReference type="EMBL" id="QEK63436.1"/>
    </source>
</evidence>
<evidence type="ECO:0000256" key="5">
    <source>
        <dbReference type="ARBA" id="ARBA00022692"/>
    </source>
</evidence>
<dbReference type="GO" id="GO:0015423">
    <property type="term" value="F:ABC-type maltose transporter activity"/>
    <property type="evidence" value="ECO:0007669"/>
    <property type="project" value="TreeGrafter"/>
</dbReference>
<keyword evidence="2 8" id="KW-0813">Transport</keyword>
<evidence type="ECO:0000256" key="4">
    <source>
        <dbReference type="ARBA" id="ARBA00022597"/>
    </source>
</evidence>
<dbReference type="Proteomes" id="UP000325032">
    <property type="component" value="Chromosome"/>
</dbReference>
<feature type="transmembrane region" description="Helical" evidence="8">
    <location>
        <begin position="43"/>
        <end position="68"/>
    </location>
</feature>
<sequence length="435" mass="49141">MTGNLELDRTHIVESKTHRRRALMFSLIPGMGQMYNKQYGKGALFFLFGVSFFIVFYDLFNIGFWGLFTLGTMLPRDNSVFLLAKGIIALLTACFGIGFYVLMMRDAFMNGKKRDQGVPLHSIRAQYHQLIDQGFPYLMSTPAFFLLLFSVVFPIMFSFALAFTNYDLYHSPPANLIDWVGIKNFQNIFSIDIWRDTFIDVLGWTVVWTLAASTLQCAVGIFLAVLLNQKDLKGKRFFRTILILPWAVPGFVTILVFAGLFNDTFGAINNTLFASIGIDPKPWLTDPFWSKIALIAMQTWLGFPFVFIMTTGVLQAIPEDLYEAATIDGANFFQKFRSITLPLVLYSIAPILITQYTFNFNNFNIIYLFNGGGPPVAGSTAGGTDILVSWIYKLTMQSSQYALAAAVTILLSIFVIAIALWQFKRTNSFKEEDMM</sequence>
<dbReference type="EMBL" id="CP043404">
    <property type="protein sequence ID" value="QEK63436.1"/>
    <property type="molecule type" value="Genomic_DNA"/>
</dbReference>
<dbReference type="GO" id="GO:0042956">
    <property type="term" value="P:maltodextrin transmembrane transport"/>
    <property type="evidence" value="ECO:0007669"/>
    <property type="project" value="TreeGrafter"/>
</dbReference>
<keyword evidence="5 8" id="KW-0812">Transmembrane</keyword>
<proteinExistence type="inferred from homology"/>
<protein>
    <submittedName>
        <fullName evidence="9">Maltose transport system permease protein MalF</fullName>
    </submittedName>
</protein>
<evidence type="ECO:0000256" key="2">
    <source>
        <dbReference type="ARBA" id="ARBA00022448"/>
    </source>
</evidence>
<dbReference type="SUPFAM" id="SSF160964">
    <property type="entry name" value="MalF N-terminal region-like"/>
    <property type="match status" value="1"/>
</dbReference>
<evidence type="ECO:0000256" key="1">
    <source>
        <dbReference type="ARBA" id="ARBA00004651"/>
    </source>
</evidence>
<evidence type="ECO:0000256" key="3">
    <source>
        <dbReference type="ARBA" id="ARBA00022475"/>
    </source>
</evidence>
<feature type="transmembrane region" description="Helical" evidence="8">
    <location>
        <begin position="206"/>
        <end position="228"/>
    </location>
</feature>
<dbReference type="GO" id="GO:1990060">
    <property type="term" value="C:maltose transport complex"/>
    <property type="evidence" value="ECO:0007669"/>
    <property type="project" value="TreeGrafter"/>
</dbReference>
<dbReference type="InterPro" id="IPR035906">
    <property type="entry name" value="MetI-like_sf"/>
</dbReference>
<dbReference type="Pfam" id="PF00528">
    <property type="entry name" value="BPD_transp_1"/>
    <property type="match status" value="1"/>
</dbReference>
<keyword evidence="7 8" id="KW-0472">Membrane</keyword>
<organism evidence="9 10">
    <name type="scientific">Bacillus safensis</name>
    <dbReference type="NCBI Taxonomy" id="561879"/>
    <lineage>
        <taxon>Bacteria</taxon>
        <taxon>Bacillati</taxon>
        <taxon>Bacillota</taxon>
        <taxon>Bacilli</taxon>
        <taxon>Bacillales</taxon>
        <taxon>Bacillaceae</taxon>
        <taxon>Bacillus</taxon>
    </lineage>
</organism>